<organism evidence="1">
    <name type="scientific">viral metagenome</name>
    <dbReference type="NCBI Taxonomy" id="1070528"/>
    <lineage>
        <taxon>unclassified sequences</taxon>
        <taxon>metagenomes</taxon>
        <taxon>organismal metagenomes</taxon>
    </lineage>
</organism>
<accession>A0A6C0DD54</accession>
<proteinExistence type="predicted"/>
<sequence>MSYEHWLNTYIEWDRTLRLRKHCIIDFVNNGLFPFMNKMGYSFSVSGKFLQNVIATGLYENRGFPHVESKWEYSNPSGDSEWDTENLLHYYHIVNEDAWSDFWLTWGKWSDVNEDSFRGMERRYDIQEYMKKCIDVEGSEQTRRLKEDLENETDAYMQKNGIDAYVQDYMDTS</sequence>
<evidence type="ECO:0000313" key="1">
    <source>
        <dbReference type="EMBL" id="QHT14342.1"/>
    </source>
</evidence>
<protein>
    <submittedName>
        <fullName evidence="1">Uncharacterized protein</fullName>
    </submittedName>
</protein>
<dbReference type="EMBL" id="MN739581">
    <property type="protein sequence ID" value="QHT14342.1"/>
    <property type="molecule type" value="Genomic_DNA"/>
</dbReference>
<dbReference type="AlphaFoldDB" id="A0A6C0DD54"/>
<reference evidence="1" key="1">
    <citation type="journal article" date="2020" name="Nature">
        <title>Giant virus diversity and host interactions through global metagenomics.</title>
        <authorList>
            <person name="Schulz F."/>
            <person name="Roux S."/>
            <person name="Paez-Espino D."/>
            <person name="Jungbluth S."/>
            <person name="Walsh D.A."/>
            <person name="Denef V.J."/>
            <person name="McMahon K.D."/>
            <person name="Konstantinidis K.T."/>
            <person name="Eloe-Fadrosh E.A."/>
            <person name="Kyrpides N.C."/>
            <person name="Woyke T."/>
        </authorList>
    </citation>
    <scope>NUCLEOTIDE SEQUENCE</scope>
    <source>
        <strain evidence="1">GVMAG-M-3300023174-137</strain>
    </source>
</reference>
<name>A0A6C0DD54_9ZZZZ</name>